<keyword evidence="1" id="KW-0159">Chromosome partition</keyword>
<dbReference type="Gene3D" id="1.10.443.10">
    <property type="entry name" value="Intergrase catalytic core"/>
    <property type="match status" value="1"/>
</dbReference>
<dbReference type="InterPro" id="IPR004107">
    <property type="entry name" value="Integrase_SAM-like_N"/>
</dbReference>
<organism evidence="8 9">
    <name type="scientific">Limnobacter litoralis</name>
    <dbReference type="NCBI Taxonomy" id="481366"/>
    <lineage>
        <taxon>Bacteria</taxon>
        <taxon>Pseudomonadati</taxon>
        <taxon>Pseudomonadota</taxon>
        <taxon>Betaproteobacteria</taxon>
        <taxon>Burkholderiales</taxon>
        <taxon>Burkholderiaceae</taxon>
        <taxon>Limnobacter</taxon>
    </lineage>
</organism>
<dbReference type="InterPro" id="IPR050090">
    <property type="entry name" value="Tyrosine_recombinase_XerCD"/>
</dbReference>
<dbReference type="InterPro" id="IPR044068">
    <property type="entry name" value="CB"/>
</dbReference>
<sequence length="313" mass="34570">MCSAKSTEQSSQLIQAYLDHLLLVRRYSPHTVSAVRQDLNLIAGDPAQASQQHLKSLLVQRHASGLAPSSLARMLSSWRGFFAHLHEAGTLASNPALGLRAPKLPKRLPKAVSVDHLNGLLSGPLPKAPFSHAIAHLLIELLYATGLRISEAIALELPQPTTSNQRSWINVDRAELQVLGKGGKARIVPLTRILVDLIHQWLSIRASVLQDHGVSLAEFPYLLVSAKGRAYGVRQAQKDLAAYAKHRQLPVHLHPHMLRHSFGSHVLQESQNLRAVQELLGHSSIASTQVYTSLDFKHLAKVYDESFPRSKRK</sequence>
<gene>
    <name evidence="8" type="primary">xerC</name>
    <name evidence="8" type="ORF">GCM10007875_23370</name>
</gene>
<dbReference type="Pfam" id="PF00589">
    <property type="entry name" value="Phage_integrase"/>
    <property type="match status" value="1"/>
</dbReference>
<dbReference type="InterPro" id="IPR010998">
    <property type="entry name" value="Integrase_recombinase_N"/>
</dbReference>
<keyword evidence="4" id="KW-0233">DNA recombination</keyword>
<reference evidence="9" key="1">
    <citation type="journal article" date="2019" name="Int. J. Syst. Evol. Microbiol.">
        <title>The Global Catalogue of Microorganisms (GCM) 10K type strain sequencing project: providing services to taxonomists for standard genome sequencing and annotation.</title>
        <authorList>
            <consortium name="The Broad Institute Genomics Platform"/>
            <consortium name="The Broad Institute Genome Sequencing Center for Infectious Disease"/>
            <person name="Wu L."/>
            <person name="Ma J."/>
        </authorList>
    </citation>
    <scope>NUCLEOTIDE SEQUENCE [LARGE SCALE GENOMIC DNA]</scope>
    <source>
        <strain evidence="9">NBRC 105857</strain>
    </source>
</reference>
<evidence type="ECO:0000313" key="9">
    <source>
        <dbReference type="Proteomes" id="UP001156664"/>
    </source>
</evidence>
<evidence type="ECO:0000313" key="8">
    <source>
        <dbReference type="EMBL" id="GLR27246.1"/>
    </source>
</evidence>
<dbReference type="PROSITE" id="PS51898">
    <property type="entry name" value="TYR_RECOMBINASE"/>
    <property type="match status" value="1"/>
</dbReference>
<feature type="domain" description="Core-binding (CB)" evidence="7">
    <location>
        <begin position="8"/>
        <end position="86"/>
    </location>
</feature>
<dbReference type="PANTHER" id="PTHR30349">
    <property type="entry name" value="PHAGE INTEGRASE-RELATED"/>
    <property type="match status" value="1"/>
</dbReference>
<dbReference type="PROSITE" id="PS51900">
    <property type="entry name" value="CB"/>
    <property type="match status" value="1"/>
</dbReference>
<evidence type="ECO:0000256" key="2">
    <source>
        <dbReference type="ARBA" id="ARBA00022908"/>
    </source>
</evidence>
<dbReference type="Pfam" id="PF02899">
    <property type="entry name" value="Phage_int_SAM_1"/>
    <property type="match status" value="1"/>
</dbReference>
<dbReference type="EMBL" id="BSOJ01000028">
    <property type="protein sequence ID" value="GLR27246.1"/>
    <property type="molecule type" value="Genomic_DNA"/>
</dbReference>
<dbReference type="InterPro" id="IPR013762">
    <property type="entry name" value="Integrase-like_cat_sf"/>
</dbReference>
<proteinExistence type="predicted"/>
<keyword evidence="9" id="KW-1185">Reference proteome</keyword>
<evidence type="ECO:0000256" key="4">
    <source>
        <dbReference type="ARBA" id="ARBA00023172"/>
    </source>
</evidence>
<evidence type="ECO:0000256" key="1">
    <source>
        <dbReference type="ARBA" id="ARBA00022829"/>
    </source>
</evidence>
<feature type="domain" description="Tyr recombinase" evidence="6">
    <location>
        <begin position="107"/>
        <end position="304"/>
    </location>
</feature>
<dbReference type="PANTHER" id="PTHR30349:SF81">
    <property type="entry name" value="TYROSINE RECOMBINASE XERC"/>
    <property type="match status" value="1"/>
</dbReference>
<evidence type="ECO:0000256" key="5">
    <source>
        <dbReference type="PROSITE-ProRule" id="PRU01248"/>
    </source>
</evidence>
<dbReference type="Proteomes" id="UP001156664">
    <property type="component" value="Unassembled WGS sequence"/>
</dbReference>
<comment type="caution">
    <text evidence="8">The sequence shown here is derived from an EMBL/GenBank/DDBJ whole genome shotgun (WGS) entry which is preliminary data.</text>
</comment>
<keyword evidence="3 5" id="KW-0238">DNA-binding</keyword>
<dbReference type="InterPro" id="IPR002104">
    <property type="entry name" value="Integrase_catalytic"/>
</dbReference>
<accession>A0ABQ5YUU9</accession>
<name>A0ABQ5YUU9_9BURK</name>
<keyword evidence="2" id="KW-0229">DNA integration</keyword>
<evidence type="ECO:0000259" key="7">
    <source>
        <dbReference type="PROSITE" id="PS51900"/>
    </source>
</evidence>
<protein>
    <submittedName>
        <fullName evidence="8">Tyrosine recombinase XerC</fullName>
    </submittedName>
</protein>
<dbReference type="Gene3D" id="1.10.150.130">
    <property type="match status" value="1"/>
</dbReference>
<dbReference type="InterPro" id="IPR011010">
    <property type="entry name" value="DNA_brk_join_enz"/>
</dbReference>
<dbReference type="SUPFAM" id="SSF56349">
    <property type="entry name" value="DNA breaking-rejoining enzymes"/>
    <property type="match status" value="1"/>
</dbReference>
<evidence type="ECO:0000256" key="3">
    <source>
        <dbReference type="ARBA" id="ARBA00023125"/>
    </source>
</evidence>
<evidence type="ECO:0000259" key="6">
    <source>
        <dbReference type="PROSITE" id="PS51898"/>
    </source>
</evidence>
<dbReference type="RefSeq" id="WP_284281985.1">
    <property type="nucleotide sequence ID" value="NZ_BSOJ01000028.1"/>
</dbReference>